<gene>
    <name evidence="1" type="ORF">VVD49_14175</name>
</gene>
<accession>A0ABU6K5F7</accession>
<organism evidence="1 2">
    <name type="scientific">Uliginosibacterium silvisoli</name>
    <dbReference type="NCBI Taxonomy" id="3114758"/>
    <lineage>
        <taxon>Bacteria</taxon>
        <taxon>Pseudomonadati</taxon>
        <taxon>Pseudomonadota</taxon>
        <taxon>Betaproteobacteria</taxon>
        <taxon>Rhodocyclales</taxon>
        <taxon>Zoogloeaceae</taxon>
        <taxon>Uliginosibacterium</taxon>
    </lineage>
</organism>
<dbReference type="SUPFAM" id="SSF82784">
    <property type="entry name" value="OsmC-like"/>
    <property type="match status" value="1"/>
</dbReference>
<dbReference type="Proteomes" id="UP001331561">
    <property type="component" value="Unassembled WGS sequence"/>
</dbReference>
<name>A0ABU6K5F7_9RHOO</name>
<sequence length="139" mass="14803">MSTLHLTKDTTTADGMRQKIDLAGFTIHTDVSIAAGGSGSAPGPHDLFDASLAACKALTLTLYARRKGWPLDHVDVSLTSDASAEREGKYKLDVALTLHGNLDETQRTQLLAVADKCPIHKLMTTATIEVSTRLADEAA</sequence>
<dbReference type="EMBL" id="JAYXHS010000002">
    <property type="protein sequence ID" value="MEC5386877.1"/>
    <property type="molecule type" value="Genomic_DNA"/>
</dbReference>
<dbReference type="PANTHER" id="PTHR39624">
    <property type="entry name" value="PROTEIN INVOLVED IN RIMO-MEDIATED BETA-METHYLTHIOLATION OF RIBOSOMAL PROTEIN S12 YCAO"/>
    <property type="match status" value="1"/>
</dbReference>
<evidence type="ECO:0000313" key="1">
    <source>
        <dbReference type="EMBL" id="MEC5386877.1"/>
    </source>
</evidence>
<dbReference type="RefSeq" id="WP_327599834.1">
    <property type="nucleotide sequence ID" value="NZ_JAYXHS010000002.1"/>
</dbReference>
<dbReference type="Gene3D" id="3.30.300.20">
    <property type="match status" value="1"/>
</dbReference>
<proteinExistence type="predicted"/>
<dbReference type="InterPro" id="IPR036102">
    <property type="entry name" value="OsmC/Ohrsf"/>
</dbReference>
<dbReference type="InterPro" id="IPR003718">
    <property type="entry name" value="OsmC/Ohr_fam"/>
</dbReference>
<reference evidence="1 2" key="1">
    <citation type="submission" date="2024-01" db="EMBL/GenBank/DDBJ databases">
        <title>Uliginosibacterium soil sp. nov.</title>
        <authorList>
            <person name="Lv Y."/>
        </authorList>
    </citation>
    <scope>NUCLEOTIDE SEQUENCE [LARGE SCALE GENOMIC DNA]</scope>
    <source>
        <strain evidence="1 2">H3</strain>
    </source>
</reference>
<keyword evidence="2" id="KW-1185">Reference proteome</keyword>
<comment type="caution">
    <text evidence="1">The sequence shown here is derived from an EMBL/GenBank/DDBJ whole genome shotgun (WGS) entry which is preliminary data.</text>
</comment>
<protein>
    <submittedName>
        <fullName evidence="1">OsmC family protein</fullName>
    </submittedName>
</protein>
<dbReference type="PANTHER" id="PTHR39624:SF2">
    <property type="entry name" value="OSMC-LIKE PROTEIN"/>
    <property type="match status" value="1"/>
</dbReference>
<evidence type="ECO:0000313" key="2">
    <source>
        <dbReference type="Proteomes" id="UP001331561"/>
    </source>
</evidence>
<dbReference type="Pfam" id="PF02566">
    <property type="entry name" value="OsmC"/>
    <property type="match status" value="1"/>
</dbReference>
<dbReference type="InterPro" id="IPR015946">
    <property type="entry name" value="KH_dom-like_a/b"/>
</dbReference>